<feature type="domain" description="CHAT" evidence="1">
    <location>
        <begin position="1"/>
        <end position="247"/>
    </location>
</feature>
<reference evidence="2 3" key="1">
    <citation type="submission" date="2018-06" db="EMBL/GenBank/DDBJ databases">
        <title>Comparative genomics of Brasilonema spp. strains.</title>
        <authorList>
            <person name="Alvarenga D.O."/>
            <person name="Fiore M.F."/>
            <person name="Varani A.M."/>
        </authorList>
    </citation>
    <scope>NUCLEOTIDE SEQUENCE [LARGE SCALE GENOMIC DNA]</scope>
    <source>
        <strain evidence="2 3">SPC951</strain>
    </source>
</reference>
<dbReference type="InterPro" id="IPR024983">
    <property type="entry name" value="CHAT_dom"/>
</dbReference>
<name>A0ABX1P5P0_9CYAN</name>
<evidence type="ECO:0000259" key="1">
    <source>
        <dbReference type="Pfam" id="PF12770"/>
    </source>
</evidence>
<dbReference type="EMBL" id="QMEB01000054">
    <property type="protein sequence ID" value="NMG19690.1"/>
    <property type="molecule type" value="Genomic_DNA"/>
</dbReference>
<evidence type="ECO:0000313" key="2">
    <source>
        <dbReference type="EMBL" id="NMG19690.1"/>
    </source>
</evidence>
<protein>
    <recommendedName>
        <fullName evidence="1">CHAT domain-containing protein</fullName>
    </recommendedName>
</protein>
<proteinExistence type="predicted"/>
<evidence type="ECO:0000313" key="3">
    <source>
        <dbReference type="Proteomes" id="UP000718564"/>
    </source>
</evidence>
<gene>
    <name evidence="2" type="ORF">DP116_09540</name>
</gene>
<comment type="caution">
    <text evidence="2">The sequence shown here is derived from an EMBL/GenBank/DDBJ whole genome shotgun (WGS) entry which is preliminary data.</text>
</comment>
<sequence length="249" mass="27302">MAALHDGEKFLVQRYAISFAGSLRSIATTSATTLINAKKVNRKNLRMLAMGLTKDAIVDGRMYEALTNVRQEINQVAAQIPGSKQLLDENFTYTSLQTELRLSVYPIIHIATHGEFSTVSEDTFLITGNNGKLTITDLYTLIRNTLHGSEAVELLALTACDTAIGDDRIPLALAGSAVNAGVKSALASLWSINDAATVTLVTKFYAEWYENGVSKAEALRRAQRALIASSKKYSHPYYWAPFILIGNWL</sequence>
<keyword evidence="3" id="KW-1185">Reference proteome</keyword>
<dbReference type="Proteomes" id="UP000718564">
    <property type="component" value="Unassembled WGS sequence"/>
</dbReference>
<dbReference type="Pfam" id="PF12770">
    <property type="entry name" value="CHAT"/>
    <property type="match status" value="1"/>
</dbReference>
<accession>A0ABX1P5P0</accession>
<organism evidence="2 3">
    <name type="scientific">Brasilonema bromeliae SPC951</name>
    <dbReference type="NCBI Taxonomy" id="385972"/>
    <lineage>
        <taxon>Bacteria</taxon>
        <taxon>Bacillati</taxon>
        <taxon>Cyanobacteriota</taxon>
        <taxon>Cyanophyceae</taxon>
        <taxon>Nostocales</taxon>
        <taxon>Scytonemataceae</taxon>
        <taxon>Brasilonema</taxon>
        <taxon>Bromeliae group (in: Brasilonema)</taxon>
    </lineage>
</organism>